<organism evidence="2 3">
    <name type="scientific">Pedobacter kyungheensis</name>
    <dbReference type="NCBI Taxonomy" id="1069985"/>
    <lineage>
        <taxon>Bacteria</taxon>
        <taxon>Pseudomonadati</taxon>
        <taxon>Bacteroidota</taxon>
        <taxon>Sphingobacteriia</taxon>
        <taxon>Sphingobacteriales</taxon>
        <taxon>Sphingobacteriaceae</taxon>
        <taxon>Pedobacter</taxon>
    </lineage>
</organism>
<comment type="caution">
    <text evidence="2">The sequence shown here is derived from an EMBL/GenBank/DDBJ whole genome shotgun (WGS) entry which is preliminary data.</text>
</comment>
<dbReference type="Proteomes" id="UP000031246">
    <property type="component" value="Unassembled WGS sequence"/>
</dbReference>
<evidence type="ECO:0000256" key="1">
    <source>
        <dbReference type="SAM" id="SignalP"/>
    </source>
</evidence>
<feature type="chain" id="PRO_5002145018" evidence="1">
    <location>
        <begin position="27"/>
        <end position="143"/>
    </location>
</feature>
<dbReference type="OrthoDB" id="794736at2"/>
<sequence length="143" mass="15509">MLKCFSKYSALLIVVLLAISCSNTNNRPIIQFSGDSTSIIIKNIDEASLLQVKNAYKANADTVNMVTVLLKPGELDSLQDELEVPGKISIAGDSLVFNPDSPFVKGKSYVVESYIGVKFATVGNLITGTAKQNLQAQRQTLKR</sequence>
<gene>
    <name evidence="2" type="ORF">OC25_14270</name>
</gene>
<dbReference type="PROSITE" id="PS51257">
    <property type="entry name" value="PROKAR_LIPOPROTEIN"/>
    <property type="match status" value="1"/>
</dbReference>
<evidence type="ECO:0000313" key="2">
    <source>
        <dbReference type="EMBL" id="KIA93192.1"/>
    </source>
</evidence>
<protein>
    <submittedName>
        <fullName evidence="2">Uncharacterized protein</fullName>
    </submittedName>
</protein>
<dbReference type="EMBL" id="JSYN01000016">
    <property type="protein sequence ID" value="KIA93192.1"/>
    <property type="molecule type" value="Genomic_DNA"/>
</dbReference>
<keyword evidence="1" id="KW-0732">Signal</keyword>
<feature type="signal peptide" evidence="1">
    <location>
        <begin position="1"/>
        <end position="26"/>
    </location>
</feature>
<accession>A0A0C1FJW3</accession>
<evidence type="ECO:0000313" key="3">
    <source>
        <dbReference type="Proteomes" id="UP000031246"/>
    </source>
</evidence>
<name>A0A0C1FJW3_9SPHI</name>
<keyword evidence="3" id="KW-1185">Reference proteome</keyword>
<dbReference type="RefSeq" id="WP_039477201.1">
    <property type="nucleotide sequence ID" value="NZ_JSYN01000016.1"/>
</dbReference>
<dbReference type="AlphaFoldDB" id="A0A0C1FJW3"/>
<reference evidence="2 3" key="1">
    <citation type="submission" date="2014-10" db="EMBL/GenBank/DDBJ databases">
        <title>Pedobacter Kyungheensis.</title>
        <authorList>
            <person name="Anderson B.M."/>
            <person name="Newman J.D."/>
        </authorList>
    </citation>
    <scope>NUCLEOTIDE SEQUENCE [LARGE SCALE GENOMIC DNA]</scope>
    <source>
        <strain evidence="2 3">KACC 16221</strain>
    </source>
</reference>
<proteinExistence type="predicted"/>